<dbReference type="Pfam" id="PF00266">
    <property type="entry name" value="Aminotran_5"/>
    <property type="match status" value="1"/>
</dbReference>
<protein>
    <submittedName>
        <fullName evidence="2">Aminotransferase class V-fold PLP-dependent enzyme</fullName>
    </submittedName>
</protein>
<accession>A0A6A8LP86</accession>
<dbReference type="InterPro" id="IPR015424">
    <property type="entry name" value="PyrdxlP-dep_Trfase"/>
</dbReference>
<dbReference type="EMBL" id="WKKZ01000329">
    <property type="protein sequence ID" value="MSE05638.1"/>
    <property type="molecule type" value="Genomic_DNA"/>
</dbReference>
<evidence type="ECO:0000313" key="2">
    <source>
        <dbReference type="EMBL" id="MSE05638.1"/>
    </source>
</evidence>
<dbReference type="InterPro" id="IPR015421">
    <property type="entry name" value="PyrdxlP-dep_Trfase_major"/>
</dbReference>
<dbReference type="AlphaFoldDB" id="A0A6A8LP86"/>
<feature type="domain" description="Aminotransferase class V" evidence="1">
    <location>
        <begin position="25"/>
        <end position="61"/>
    </location>
</feature>
<evidence type="ECO:0000259" key="1">
    <source>
        <dbReference type="Pfam" id="PF00266"/>
    </source>
</evidence>
<name>A0A6A8LP86_9LACO</name>
<feature type="non-terminal residue" evidence="2">
    <location>
        <position position="62"/>
    </location>
</feature>
<dbReference type="Proteomes" id="UP000437575">
    <property type="component" value="Unassembled WGS sequence"/>
</dbReference>
<reference evidence="2 3" key="1">
    <citation type="submission" date="2019-11" db="EMBL/GenBank/DDBJ databases">
        <title>Draft Genome Sequence of Plant Growth-Promoting Rhizosphere-Associated Bacteria.</title>
        <authorList>
            <person name="Vasilyev I.Y."/>
            <person name="Radchenko V."/>
            <person name="Ilnitskaya E.V."/>
        </authorList>
    </citation>
    <scope>NUCLEOTIDE SEQUENCE [LARGE SCALE GENOMIC DNA]</scope>
    <source>
        <strain evidence="2 3">VRA_1sq_f</strain>
    </source>
</reference>
<organism evidence="2 3">
    <name type="scientific">Ligilactobacillus salivarius</name>
    <dbReference type="NCBI Taxonomy" id="1624"/>
    <lineage>
        <taxon>Bacteria</taxon>
        <taxon>Bacillati</taxon>
        <taxon>Bacillota</taxon>
        <taxon>Bacilli</taxon>
        <taxon>Lactobacillales</taxon>
        <taxon>Lactobacillaceae</taxon>
        <taxon>Ligilactobacillus</taxon>
    </lineage>
</organism>
<sequence>MMKKTSDLRKDFPLLETKMNDQPLTYLDSAATSQKPKQVIDEIANYYNKYNSNIHRGVYNLA</sequence>
<dbReference type="GO" id="GO:0008483">
    <property type="term" value="F:transaminase activity"/>
    <property type="evidence" value="ECO:0007669"/>
    <property type="project" value="UniProtKB-KW"/>
</dbReference>
<dbReference type="SUPFAM" id="SSF53383">
    <property type="entry name" value="PLP-dependent transferases"/>
    <property type="match status" value="1"/>
</dbReference>
<evidence type="ECO:0000313" key="3">
    <source>
        <dbReference type="Proteomes" id="UP000437575"/>
    </source>
</evidence>
<comment type="caution">
    <text evidence="2">The sequence shown here is derived from an EMBL/GenBank/DDBJ whole genome shotgun (WGS) entry which is preliminary data.</text>
</comment>
<proteinExistence type="predicted"/>
<keyword evidence="2" id="KW-0808">Transferase</keyword>
<dbReference type="InterPro" id="IPR000192">
    <property type="entry name" value="Aminotrans_V_dom"/>
</dbReference>
<dbReference type="Gene3D" id="3.40.640.10">
    <property type="entry name" value="Type I PLP-dependent aspartate aminotransferase-like (Major domain)"/>
    <property type="match status" value="1"/>
</dbReference>
<dbReference type="Gene3D" id="3.90.1150.10">
    <property type="entry name" value="Aspartate Aminotransferase, domain 1"/>
    <property type="match status" value="1"/>
</dbReference>
<gene>
    <name evidence="2" type="ORF">GKC34_07400</name>
</gene>
<keyword evidence="2" id="KW-0032">Aminotransferase</keyword>
<dbReference type="InterPro" id="IPR015422">
    <property type="entry name" value="PyrdxlP-dep_Trfase_small"/>
</dbReference>